<dbReference type="InterPro" id="IPR036165">
    <property type="entry name" value="YefM-like_sf"/>
</dbReference>
<evidence type="ECO:0000313" key="3">
    <source>
        <dbReference type="EMBL" id="GAK58668.1"/>
    </source>
</evidence>
<dbReference type="Gene3D" id="6.10.250.330">
    <property type="match status" value="1"/>
</dbReference>
<name>A0A081C263_VECG1</name>
<dbReference type="HOGENOM" id="CLU_155837_1_1_0"/>
<comment type="function">
    <text evidence="2">Antitoxin component of a type II toxin-antitoxin (TA) system.</text>
</comment>
<dbReference type="SUPFAM" id="SSF143120">
    <property type="entry name" value="YefM-like"/>
    <property type="match status" value="1"/>
</dbReference>
<organism evidence="3">
    <name type="scientific">Vecturithrix granuli</name>
    <dbReference type="NCBI Taxonomy" id="1499967"/>
    <lineage>
        <taxon>Bacteria</taxon>
        <taxon>Candidatus Moduliflexota</taxon>
        <taxon>Candidatus Vecturitrichia</taxon>
        <taxon>Candidatus Vecturitrichales</taxon>
        <taxon>Candidatus Vecturitrichaceae</taxon>
        <taxon>Candidatus Vecturithrix</taxon>
    </lineage>
</organism>
<evidence type="ECO:0000256" key="2">
    <source>
        <dbReference type="RuleBase" id="RU362080"/>
    </source>
</evidence>
<dbReference type="Pfam" id="PF02604">
    <property type="entry name" value="PhdYeFM_antitox"/>
    <property type="match status" value="1"/>
</dbReference>
<gene>
    <name evidence="3" type="ORF">U27_05642</name>
</gene>
<accession>A0A081C263</accession>
<dbReference type="Gene3D" id="3.40.1620.10">
    <property type="entry name" value="YefM-like domain"/>
    <property type="match status" value="1"/>
</dbReference>
<evidence type="ECO:0000313" key="4">
    <source>
        <dbReference type="Proteomes" id="UP000030661"/>
    </source>
</evidence>
<sequence>MQVTTIQSAKKNLEQLVYQVESDAEPIMIFLDDSHKAILLSEREFAAWQETEYLLSNPANAAHLRKSLEQARMGQVKERELLEI</sequence>
<dbReference type="EMBL" id="DF820468">
    <property type="protein sequence ID" value="GAK58668.1"/>
    <property type="molecule type" value="Genomic_DNA"/>
</dbReference>
<comment type="similarity">
    <text evidence="1 2">Belongs to the phD/YefM antitoxin family.</text>
</comment>
<dbReference type="InterPro" id="IPR051405">
    <property type="entry name" value="phD/YefM_antitoxin"/>
</dbReference>
<dbReference type="AlphaFoldDB" id="A0A081C263"/>
<dbReference type="InterPro" id="IPR006442">
    <property type="entry name" value="Antitoxin_Phd/YefM"/>
</dbReference>
<dbReference type="PANTHER" id="PTHR33713">
    <property type="entry name" value="ANTITOXIN YAFN-RELATED"/>
    <property type="match status" value="1"/>
</dbReference>
<protein>
    <recommendedName>
        <fullName evidence="2">Antitoxin</fullName>
    </recommendedName>
</protein>
<proteinExistence type="inferred from homology"/>
<dbReference type="PANTHER" id="PTHR33713:SF6">
    <property type="entry name" value="ANTITOXIN YEFM"/>
    <property type="match status" value="1"/>
</dbReference>
<evidence type="ECO:0000256" key="1">
    <source>
        <dbReference type="ARBA" id="ARBA00009981"/>
    </source>
</evidence>
<dbReference type="Proteomes" id="UP000030661">
    <property type="component" value="Unassembled WGS sequence"/>
</dbReference>
<dbReference type="STRING" id="1499967.U27_05642"/>
<reference evidence="3" key="1">
    <citation type="journal article" date="2015" name="PeerJ">
        <title>First genomic representation of candidate bacterial phylum KSB3 points to enhanced environmental sensing as a trigger of wastewater bulking.</title>
        <authorList>
            <person name="Sekiguchi Y."/>
            <person name="Ohashi A."/>
            <person name="Parks D.H."/>
            <person name="Yamauchi T."/>
            <person name="Tyson G.W."/>
            <person name="Hugenholtz P."/>
        </authorList>
    </citation>
    <scope>NUCLEOTIDE SEQUENCE [LARGE SCALE GENOMIC DNA]</scope>
</reference>
<keyword evidence="4" id="KW-1185">Reference proteome</keyword>
<dbReference type="eggNOG" id="COG2161">
    <property type="taxonomic scope" value="Bacteria"/>
</dbReference>